<keyword evidence="3 7" id="KW-0812">Transmembrane</keyword>
<protein>
    <recommendedName>
        <fullName evidence="8">Major facilitator superfamily (MFS) profile domain-containing protein</fullName>
    </recommendedName>
</protein>
<feature type="domain" description="Major facilitator superfamily (MFS) profile" evidence="8">
    <location>
        <begin position="46"/>
        <end position="522"/>
    </location>
</feature>
<comment type="caution">
    <text evidence="9">The sequence shown here is derived from an EMBL/GenBank/DDBJ whole genome shotgun (WGS) entry which is preliminary data.</text>
</comment>
<dbReference type="OrthoDB" id="6730379at2759"/>
<evidence type="ECO:0000256" key="7">
    <source>
        <dbReference type="SAM" id="Phobius"/>
    </source>
</evidence>
<accession>A0A9P6VUE5</accession>
<organism evidence="9 10">
    <name type="scientific">Rhodotorula mucilaginosa</name>
    <name type="common">Yeast</name>
    <name type="synonym">Rhodotorula rubra</name>
    <dbReference type="NCBI Taxonomy" id="5537"/>
    <lineage>
        <taxon>Eukaryota</taxon>
        <taxon>Fungi</taxon>
        <taxon>Dikarya</taxon>
        <taxon>Basidiomycota</taxon>
        <taxon>Pucciniomycotina</taxon>
        <taxon>Microbotryomycetes</taxon>
        <taxon>Sporidiobolales</taxon>
        <taxon>Sporidiobolaceae</taxon>
        <taxon>Rhodotorula</taxon>
    </lineage>
</organism>
<dbReference type="SUPFAM" id="SSF103473">
    <property type="entry name" value="MFS general substrate transporter"/>
    <property type="match status" value="1"/>
</dbReference>
<feature type="transmembrane region" description="Helical" evidence="7">
    <location>
        <begin position="272"/>
        <end position="302"/>
    </location>
</feature>
<feature type="transmembrane region" description="Helical" evidence="7">
    <location>
        <begin position="172"/>
        <end position="192"/>
    </location>
</feature>
<dbReference type="FunFam" id="1.20.1250.20:FF:000064">
    <property type="entry name" value="MFS allantoate transporter"/>
    <property type="match status" value="1"/>
</dbReference>
<reference evidence="9 10" key="1">
    <citation type="submission" date="2020-11" db="EMBL/GenBank/DDBJ databases">
        <title>Kefir isolates.</title>
        <authorList>
            <person name="Marcisauskas S."/>
            <person name="Kim Y."/>
            <person name="Blasche S."/>
        </authorList>
    </citation>
    <scope>NUCLEOTIDE SEQUENCE [LARGE SCALE GENOMIC DNA]</scope>
    <source>
        <strain evidence="9 10">KR</strain>
    </source>
</reference>
<dbReference type="PANTHER" id="PTHR43791">
    <property type="entry name" value="PERMEASE-RELATED"/>
    <property type="match status" value="1"/>
</dbReference>
<evidence type="ECO:0000256" key="5">
    <source>
        <dbReference type="ARBA" id="ARBA00023136"/>
    </source>
</evidence>
<feature type="transmembrane region" description="Helical" evidence="7">
    <location>
        <begin position="112"/>
        <end position="131"/>
    </location>
</feature>
<evidence type="ECO:0000256" key="6">
    <source>
        <dbReference type="ARBA" id="ARBA00037968"/>
    </source>
</evidence>
<dbReference type="Gene3D" id="1.20.1250.20">
    <property type="entry name" value="MFS general substrate transporter like domains"/>
    <property type="match status" value="1"/>
</dbReference>
<gene>
    <name evidence="9" type="ORF">C6P46_001047</name>
</gene>
<dbReference type="PROSITE" id="PS50850">
    <property type="entry name" value="MFS"/>
    <property type="match status" value="1"/>
</dbReference>
<evidence type="ECO:0000313" key="9">
    <source>
        <dbReference type="EMBL" id="KAG0655350.1"/>
    </source>
</evidence>
<keyword evidence="2" id="KW-0813">Transport</keyword>
<feature type="transmembrane region" description="Helical" evidence="7">
    <location>
        <begin position="143"/>
        <end position="163"/>
    </location>
</feature>
<feature type="transmembrane region" description="Helical" evidence="7">
    <location>
        <begin position="89"/>
        <end position="105"/>
    </location>
</feature>
<name>A0A9P6VUE5_RHOMI</name>
<feature type="transmembrane region" description="Helical" evidence="7">
    <location>
        <begin position="369"/>
        <end position="387"/>
    </location>
</feature>
<evidence type="ECO:0000256" key="2">
    <source>
        <dbReference type="ARBA" id="ARBA00022448"/>
    </source>
</evidence>
<dbReference type="PANTHER" id="PTHR43791:SF103">
    <property type="entry name" value="MAJOR FACILITATOR SUPERFAMILY (MFS) PROFILE DOMAIN-CONTAINING PROTEIN-RELATED"/>
    <property type="match status" value="1"/>
</dbReference>
<evidence type="ECO:0000313" key="10">
    <source>
        <dbReference type="Proteomes" id="UP000777482"/>
    </source>
</evidence>
<keyword evidence="10" id="KW-1185">Reference proteome</keyword>
<feature type="transmembrane region" description="Helical" evidence="7">
    <location>
        <begin position="46"/>
        <end position="69"/>
    </location>
</feature>
<feature type="transmembrane region" description="Helical" evidence="7">
    <location>
        <begin position="308"/>
        <end position="331"/>
    </location>
</feature>
<evidence type="ECO:0000256" key="3">
    <source>
        <dbReference type="ARBA" id="ARBA00022692"/>
    </source>
</evidence>
<dbReference type="AlphaFoldDB" id="A0A9P6VUE5"/>
<feature type="transmembrane region" description="Helical" evidence="7">
    <location>
        <begin position="431"/>
        <end position="449"/>
    </location>
</feature>
<feature type="transmembrane region" description="Helical" evidence="7">
    <location>
        <begin position="338"/>
        <end position="357"/>
    </location>
</feature>
<evidence type="ECO:0000256" key="1">
    <source>
        <dbReference type="ARBA" id="ARBA00004141"/>
    </source>
</evidence>
<keyword evidence="5 7" id="KW-0472">Membrane</keyword>
<dbReference type="Pfam" id="PF07690">
    <property type="entry name" value="MFS_1"/>
    <property type="match status" value="1"/>
</dbReference>
<dbReference type="Proteomes" id="UP000777482">
    <property type="component" value="Unassembled WGS sequence"/>
</dbReference>
<dbReference type="GO" id="GO:0022857">
    <property type="term" value="F:transmembrane transporter activity"/>
    <property type="evidence" value="ECO:0007669"/>
    <property type="project" value="InterPro"/>
</dbReference>
<feature type="transmembrane region" description="Helical" evidence="7">
    <location>
        <begin position="455"/>
        <end position="477"/>
    </location>
</feature>
<comment type="similarity">
    <text evidence="6">Belongs to the major facilitator superfamily. Allantoate permease family.</text>
</comment>
<dbReference type="GO" id="GO:0016020">
    <property type="term" value="C:membrane"/>
    <property type="evidence" value="ECO:0007669"/>
    <property type="project" value="UniProtKB-SubCell"/>
</dbReference>
<dbReference type="InterPro" id="IPR011701">
    <property type="entry name" value="MFS"/>
</dbReference>
<sequence>MSSAADEKSSFNGDAAVDAVDSSPAPIFEIDPAVERRVVRKLDCTVLIAFGLVFGLNYLDKIGLSYAAIFGMRTDLNFTGQDYSWCASVFYFGQFAAEYPCIWLLHKLPIRMFVAISIIVWAAVVACQAATQNFTHMMVVRFFLGFTEAAVSPAFVLMTSFFYRKKEQPTRMAVFISFNALAQIVGALLLYGCGSIKGGAIEGWRISFLICAALTVVVGVIFLVFVPESPGKSWYLTPEERVVAVQRVAQERASGAHSEIDMRQVKQTLLDVRFYLIFLWAVMVCITSVVTFGSIVISGFGFDAFKTLLIGLPGPGLQLVTIWIGAIAIYFLPNHRGFIQLGLLLVPLTGVVMMRALPYSAKWALTGGYWLATCNSSLYVVNLSLIASNTKGHTRKTVRIITLRASFLRTIPEKDIDPTASSSLTAQMFSVVYFIGYCVGCIAGPQLFLAYEKPLYRTAMNTIIGMYAVYFVAMLAYREICRRENNRRDRLAANGCAEAVARPAEKEDNKSDIDDLAFRYIL</sequence>
<dbReference type="EMBL" id="PUHQ01000123">
    <property type="protein sequence ID" value="KAG0655350.1"/>
    <property type="molecule type" value="Genomic_DNA"/>
</dbReference>
<keyword evidence="4 7" id="KW-1133">Transmembrane helix</keyword>
<proteinExistence type="inferred from homology"/>
<evidence type="ECO:0000256" key="4">
    <source>
        <dbReference type="ARBA" id="ARBA00022989"/>
    </source>
</evidence>
<comment type="subcellular location">
    <subcellularLocation>
        <location evidence="1">Membrane</location>
        <topology evidence="1">Multi-pass membrane protein</topology>
    </subcellularLocation>
</comment>
<feature type="transmembrane region" description="Helical" evidence="7">
    <location>
        <begin position="204"/>
        <end position="226"/>
    </location>
</feature>
<dbReference type="InterPro" id="IPR020846">
    <property type="entry name" value="MFS_dom"/>
</dbReference>
<dbReference type="InterPro" id="IPR036259">
    <property type="entry name" value="MFS_trans_sf"/>
</dbReference>
<evidence type="ECO:0000259" key="8">
    <source>
        <dbReference type="PROSITE" id="PS50850"/>
    </source>
</evidence>